<dbReference type="CDD" id="cd16936">
    <property type="entry name" value="HATPase_RsbW-like"/>
    <property type="match status" value="1"/>
</dbReference>
<dbReference type="OrthoDB" id="4301723at2"/>
<comment type="caution">
    <text evidence="3">The sequence shown here is derived from an EMBL/GenBank/DDBJ whole genome shotgun (WGS) entry which is preliminary data.</text>
</comment>
<dbReference type="EMBL" id="VDGT01000009">
    <property type="protein sequence ID" value="TNM29864.1"/>
    <property type="molecule type" value="Genomic_DNA"/>
</dbReference>
<dbReference type="Proteomes" id="UP000311713">
    <property type="component" value="Unassembled WGS sequence"/>
</dbReference>
<proteinExistence type="predicted"/>
<feature type="domain" description="Histidine kinase/HSP90-like ATPase" evidence="2">
    <location>
        <begin position="20"/>
        <end position="132"/>
    </location>
</feature>
<keyword evidence="1" id="KW-0723">Serine/threonine-protein kinase</keyword>
<dbReference type="GO" id="GO:0005524">
    <property type="term" value="F:ATP binding"/>
    <property type="evidence" value="ECO:0007669"/>
    <property type="project" value="UniProtKB-KW"/>
</dbReference>
<evidence type="ECO:0000256" key="1">
    <source>
        <dbReference type="ARBA" id="ARBA00022527"/>
    </source>
</evidence>
<dbReference type="SUPFAM" id="SSF55874">
    <property type="entry name" value="ATPase domain of HSP90 chaperone/DNA topoisomerase II/histidine kinase"/>
    <property type="match status" value="1"/>
</dbReference>
<keyword evidence="3" id="KW-0547">Nucleotide-binding</keyword>
<dbReference type="AlphaFoldDB" id="A0A5C4V1T6"/>
<gene>
    <name evidence="3" type="ORF">FH715_14100</name>
</gene>
<evidence type="ECO:0000259" key="2">
    <source>
        <dbReference type="Pfam" id="PF13581"/>
    </source>
</evidence>
<sequence>MILNPRLAAELGVYNWQLVAQVREIERWRAVVAAVVTRLGGDAEAVELARLGVSELLCNVVKHVQHDPRCELKITREGETIRVSVDDNSRHEPKIGMPDWSSESGRGLWLLGEMVQDWGFSPRGGGKSVWFRFPLTAVSARPTNGRSR</sequence>
<keyword evidence="4" id="KW-1185">Reference proteome</keyword>
<keyword evidence="1" id="KW-0808">Transferase</keyword>
<dbReference type="InterPro" id="IPR003594">
    <property type="entry name" value="HATPase_dom"/>
</dbReference>
<dbReference type="GO" id="GO:0004674">
    <property type="term" value="F:protein serine/threonine kinase activity"/>
    <property type="evidence" value="ECO:0007669"/>
    <property type="project" value="UniProtKB-KW"/>
</dbReference>
<accession>A0A5C4V1T6</accession>
<dbReference type="InterPro" id="IPR050267">
    <property type="entry name" value="Anti-sigma-factor_SerPK"/>
</dbReference>
<keyword evidence="1" id="KW-0418">Kinase</keyword>
<keyword evidence="3" id="KW-0067">ATP-binding</keyword>
<dbReference type="InterPro" id="IPR036890">
    <property type="entry name" value="HATPase_C_sf"/>
</dbReference>
<reference evidence="3 4" key="1">
    <citation type="submission" date="2019-06" db="EMBL/GenBank/DDBJ databases">
        <title>Draft genome of Streptomyces sedi sp. JCM16909.</title>
        <authorList>
            <person name="Klykleung N."/>
            <person name="Tanasupawat S."/>
            <person name="Kudo T."/>
            <person name="Yuki M."/>
            <person name="Ohkuma M."/>
        </authorList>
    </citation>
    <scope>NUCLEOTIDE SEQUENCE [LARGE SCALE GENOMIC DNA]</scope>
    <source>
        <strain evidence="3 4">JCM 16909</strain>
    </source>
</reference>
<name>A0A5C4V1T6_9ACTN</name>
<dbReference type="RefSeq" id="WP_139645067.1">
    <property type="nucleotide sequence ID" value="NZ_BAAAZS010000153.1"/>
</dbReference>
<protein>
    <submittedName>
        <fullName evidence="3">ATP-binding protein</fullName>
    </submittedName>
</protein>
<dbReference type="PANTHER" id="PTHR35526">
    <property type="entry name" value="ANTI-SIGMA-F FACTOR RSBW-RELATED"/>
    <property type="match status" value="1"/>
</dbReference>
<dbReference type="Pfam" id="PF13581">
    <property type="entry name" value="HATPase_c_2"/>
    <property type="match status" value="1"/>
</dbReference>
<dbReference type="PANTHER" id="PTHR35526:SF3">
    <property type="entry name" value="ANTI-SIGMA-F FACTOR RSBW"/>
    <property type="match status" value="1"/>
</dbReference>
<organism evidence="3 4">
    <name type="scientific">Streptomyces sedi</name>
    <dbReference type="NCBI Taxonomy" id="555059"/>
    <lineage>
        <taxon>Bacteria</taxon>
        <taxon>Bacillati</taxon>
        <taxon>Actinomycetota</taxon>
        <taxon>Actinomycetes</taxon>
        <taxon>Kitasatosporales</taxon>
        <taxon>Streptomycetaceae</taxon>
        <taxon>Streptomyces</taxon>
    </lineage>
</organism>
<evidence type="ECO:0000313" key="4">
    <source>
        <dbReference type="Proteomes" id="UP000311713"/>
    </source>
</evidence>
<evidence type="ECO:0000313" key="3">
    <source>
        <dbReference type="EMBL" id="TNM29864.1"/>
    </source>
</evidence>
<dbReference type="Gene3D" id="3.30.565.10">
    <property type="entry name" value="Histidine kinase-like ATPase, C-terminal domain"/>
    <property type="match status" value="1"/>
</dbReference>